<keyword evidence="4" id="KW-0472">Membrane</keyword>
<dbReference type="InterPro" id="IPR003594">
    <property type="entry name" value="HATPase_dom"/>
</dbReference>
<dbReference type="PRINTS" id="PR00344">
    <property type="entry name" value="BCTRLSENSOR"/>
</dbReference>
<dbReference type="GO" id="GO:0000155">
    <property type="term" value="F:phosphorelay sensor kinase activity"/>
    <property type="evidence" value="ECO:0007669"/>
    <property type="project" value="InterPro"/>
</dbReference>
<dbReference type="InterPro" id="IPR003661">
    <property type="entry name" value="HisK_dim/P_dom"/>
</dbReference>
<sequence length="421" mass="48121">MIKNKKGYIIIFIIAVLGLFVVQIQFLRIGLNLARVQFDQQIKDAGTSIQQDLRERNQLTFLLEQALLQDNSYFKTTPDSLTDASRHFFNDFIRHRLTENGITAAYTYRLFTRDSTYYLSSPNSLPSTTEAQTYPFKIEGFLADALNKPLILELQFENLSDYFFFQLNGLTIPALLFMITIIITVIWVLRSFYWQRNVITTTNAFINNLTHELKTPVFSIGLASKMLYERVADRDRPLVQTVRTQTDRLKVHIENVLELAQLEEKKSLIRLEPVDFKPNLEALCASFEAIASLETTPFTYQLQEGSYPILAEAGHLENAVNNLLDNALKYGLGKPIHLVVYKSKQHLEICITDQGMGVSKAERPKIFKKYYRGAAVLTSKSGYGLGLTYVQQIIKKHKGRLNFESKPNSGTTVTLKIPLQR</sequence>
<feature type="transmembrane region" description="Helical" evidence="4">
    <location>
        <begin position="163"/>
        <end position="189"/>
    </location>
</feature>
<evidence type="ECO:0000256" key="2">
    <source>
        <dbReference type="ARBA" id="ARBA00012438"/>
    </source>
</evidence>
<dbReference type="OrthoDB" id="1933776at2"/>
<dbReference type="AlphaFoldDB" id="A3XPV7"/>
<dbReference type="eggNOG" id="COG5002">
    <property type="taxonomic scope" value="Bacteria"/>
</dbReference>
<dbReference type="InterPro" id="IPR036890">
    <property type="entry name" value="HATPase_C_sf"/>
</dbReference>
<keyword evidence="4" id="KW-0812">Transmembrane</keyword>
<dbReference type="RefSeq" id="WP_009780940.1">
    <property type="nucleotide sequence ID" value="NZ_CH672395.1"/>
</dbReference>
<dbReference type="PANTHER" id="PTHR43547:SF2">
    <property type="entry name" value="HYBRID SIGNAL TRANSDUCTION HISTIDINE KINASE C"/>
    <property type="match status" value="1"/>
</dbReference>
<evidence type="ECO:0000313" key="6">
    <source>
        <dbReference type="EMBL" id="EAQ48411.1"/>
    </source>
</evidence>
<keyword evidence="6" id="KW-0418">Kinase</keyword>
<dbReference type="InterPro" id="IPR004358">
    <property type="entry name" value="Sig_transdc_His_kin-like_C"/>
</dbReference>
<evidence type="ECO:0000256" key="3">
    <source>
        <dbReference type="ARBA" id="ARBA00022553"/>
    </source>
</evidence>
<feature type="transmembrane region" description="Helical" evidence="4">
    <location>
        <begin position="7"/>
        <end position="26"/>
    </location>
</feature>
<dbReference type="Proteomes" id="UP000001601">
    <property type="component" value="Unassembled WGS sequence"/>
</dbReference>
<comment type="catalytic activity">
    <reaction evidence="1">
        <text>ATP + protein L-histidine = ADP + protein N-phospho-L-histidine.</text>
        <dbReference type="EC" id="2.7.13.3"/>
    </reaction>
</comment>
<organism evidence="6 7">
    <name type="scientific">Leeuwenhoekiella blandensis (strain CECT 7118 / CCUG 51940 / KCTC 22103 / MED217)</name>
    <name type="common">Flavobacterium sp. (strain MED217)</name>
    <dbReference type="NCBI Taxonomy" id="398720"/>
    <lineage>
        <taxon>Bacteria</taxon>
        <taxon>Pseudomonadati</taxon>
        <taxon>Bacteroidota</taxon>
        <taxon>Flavobacteriia</taxon>
        <taxon>Flavobacteriales</taxon>
        <taxon>Flavobacteriaceae</taxon>
        <taxon>Leeuwenhoekiella</taxon>
    </lineage>
</organism>
<evidence type="ECO:0000259" key="5">
    <source>
        <dbReference type="PROSITE" id="PS50109"/>
    </source>
</evidence>
<dbReference type="PROSITE" id="PS50109">
    <property type="entry name" value="HIS_KIN"/>
    <property type="match status" value="1"/>
</dbReference>
<dbReference type="SUPFAM" id="SSF55874">
    <property type="entry name" value="ATPase domain of HSP90 chaperone/DNA topoisomerase II/histidine kinase"/>
    <property type="match status" value="1"/>
</dbReference>
<dbReference type="Gene3D" id="1.10.287.130">
    <property type="match status" value="1"/>
</dbReference>
<dbReference type="EMBL" id="AANC01000008">
    <property type="protein sequence ID" value="EAQ48411.1"/>
    <property type="molecule type" value="Genomic_DNA"/>
</dbReference>
<dbReference type="EC" id="2.7.13.3" evidence="2"/>
<dbReference type="STRING" id="398720.MED217_12929"/>
<dbReference type="HOGENOM" id="CLU_026375_1_1_10"/>
<dbReference type="InterPro" id="IPR036097">
    <property type="entry name" value="HisK_dim/P_sf"/>
</dbReference>
<proteinExistence type="predicted"/>
<keyword evidence="4" id="KW-1133">Transmembrane helix</keyword>
<dbReference type="SUPFAM" id="SSF47384">
    <property type="entry name" value="Homodimeric domain of signal transducing histidine kinase"/>
    <property type="match status" value="1"/>
</dbReference>
<name>A3XPV7_LEEBM</name>
<accession>A3XPV7</accession>
<protein>
    <recommendedName>
        <fullName evidence="2">histidine kinase</fullName>
        <ecNumber evidence="2">2.7.13.3</ecNumber>
    </recommendedName>
</protein>
<reference evidence="6 7" key="1">
    <citation type="journal article" date="2007" name="Nature">
        <title>Light stimulates growth of proteorhodopsin-containing marine Flavobacteria.</title>
        <authorList>
            <person name="Gomez-Consarnau L."/>
            <person name="Gonzalez J.M."/>
            <person name="Coll-Llado M."/>
            <person name="Gourdon P."/>
            <person name="Pascher T."/>
            <person name="Neutze R."/>
            <person name="Pedros-Alio C."/>
            <person name="Pinhassi J."/>
        </authorList>
    </citation>
    <scope>NUCLEOTIDE SEQUENCE [LARGE SCALE GENOMIC DNA]</scope>
    <source>
        <strain evidence="6 7">MED217</strain>
    </source>
</reference>
<keyword evidence="6" id="KW-0808">Transferase</keyword>
<dbReference type="InterPro" id="IPR005467">
    <property type="entry name" value="His_kinase_dom"/>
</dbReference>
<dbReference type="Pfam" id="PF02518">
    <property type="entry name" value="HATPase_c"/>
    <property type="match status" value="1"/>
</dbReference>
<feature type="domain" description="Histidine kinase" evidence="5">
    <location>
        <begin position="208"/>
        <end position="421"/>
    </location>
</feature>
<evidence type="ECO:0000313" key="7">
    <source>
        <dbReference type="Proteomes" id="UP000001601"/>
    </source>
</evidence>
<comment type="caution">
    <text evidence="6">The sequence shown here is derived from an EMBL/GenBank/DDBJ whole genome shotgun (WGS) entry which is preliminary data.</text>
</comment>
<evidence type="ECO:0000256" key="1">
    <source>
        <dbReference type="ARBA" id="ARBA00000085"/>
    </source>
</evidence>
<dbReference type="PANTHER" id="PTHR43547">
    <property type="entry name" value="TWO-COMPONENT HISTIDINE KINASE"/>
    <property type="match status" value="1"/>
</dbReference>
<dbReference type="Gene3D" id="3.30.565.10">
    <property type="entry name" value="Histidine kinase-like ATPase, C-terminal domain"/>
    <property type="match status" value="1"/>
</dbReference>
<dbReference type="SMART" id="SM00387">
    <property type="entry name" value="HATPase_c"/>
    <property type="match status" value="1"/>
</dbReference>
<gene>
    <name evidence="6" type="ORF">MED217_12929</name>
</gene>
<keyword evidence="3" id="KW-0597">Phosphoprotein</keyword>
<keyword evidence="7" id="KW-1185">Reference proteome</keyword>
<dbReference type="CDD" id="cd00082">
    <property type="entry name" value="HisKA"/>
    <property type="match status" value="1"/>
</dbReference>
<evidence type="ECO:0000256" key="4">
    <source>
        <dbReference type="SAM" id="Phobius"/>
    </source>
</evidence>
<dbReference type="Pfam" id="PF00512">
    <property type="entry name" value="HisKA"/>
    <property type="match status" value="1"/>
</dbReference>
<dbReference type="SMART" id="SM00388">
    <property type="entry name" value="HisKA"/>
    <property type="match status" value="1"/>
</dbReference>